<dbReference type="RefSeq" id="WP_122915490.1">
    <property type="nucleotide sequence ID" value="NZ_RHHT01000072.1"/>
</dbReference>
<dbReference type="Proteomes" id="UP000281915">
    <property type="component" value="Unassembled WGS sequence"/>
</dbReference>
<dbReference type="PANTHER" id="PTHR37423">
    <property type="entry name" value="SOLUBLE LYTIC MUREIN TRANSGLYCOSYLASE-RELATED"/>
    <property type="match status" value="1"/>
</dbReference>
<dbReference type="CDD" id="cd16896">
    <property type="entry name" value="LT_Slt70-like"/>
    <property type="match status" value="1"/>
</dbReference>
<dbReference type="InterPro" id="IPR008258">
    <property type="entry name" value="Transglycosylase_SLT_dom_1"/>
</dbReference>
<evidence type="ECO:0000313" key="4">
    <source>
        <dbReference type="Proteomes" id="UP000281915"/>
    </source>
</evidence>
<dbReference type="PROSITE" id="PS00922">
    <property type="entry name" value="TRANSGLYCOSYLASE"/>
    <property type="match status" value="1"/>
</dbReference>
<evidence type="ECO:0000313" key="3">
    <source>
        <dbReference type="EMBL" id="RNB70043.1"/>
    </source>
</evidence>
<organism evidence="3 4">
    <name type="scientific">Brevibacillus panacihumi</name>
    <dbReference type="NCBI Taxonomy" id="497735"/>
    <lineage>
        <taxon>Bacteria</taxon>
        <taxon>Bacillati</taxon>
        <taxon>Bacillota</taxon>
        <taxon>Bacilli</taxon>
        <taxon>Bacillales</taxon>
        <taxon>Paenibacillaceae</taxon>
        <taxon>Brevibacillus</taxon>
    </lineage>
</organism>
<comment type="caution">
    <text evidence="3">The sequence shown here is derived from an EMBL/GenBank/DDBJ whole genome shotgun (WGS) entry which is preliminary data.</text>
</comment>
<protein>
    <submittedName>
        <fullName evidence="3">Lytic transglycosylase domain-containing protein</fullName>
    </submittedName>
</protein>
<dbReference type="Pfam" id="PF01464">
    <property type="entry name" value="SLT"/>
    <property type="match status" value="1"/>
</dbReference>
<name>A0A3M8C3L5_9BACL</name>
<dbReference type="InterPro" id="IPR023346">
    <property type="entry name" value="Lysozyme-like_dom_sf"/>
</dbReference>
<accession>A0A3M8C3L5</accession>
<dbReference type="GO" id="GO:0016020">
    <property type="term" value="C:membrane"/>
    <property type="evidence" value="ECO:0007669"/>
    <property type="project" value="InterPro"/>
</dbReference>
<dbReference type="GO" id="GO:0008933">
    <property type="term" value="F:peptidoglycan lytic transglycosylase activity"/>
    <property type="evidence" value="ECO:0007669"/>
    <property type="project" value="InterPro"/>
</dbReference>
<feature type="domain" description="Transglycosylase SLT" evidence="2">
    <location>
        <begin position="40"/>
        <end position="152"/>
    </location>
</feature>
<sequence>MTLGKRRAWLGIVLIAFFFLLNTSFVWKWMYPIKYREEIMDASRQYRVDPHLILAVIRSESSFQADRVSKKGAIGLMQIMPDTAEWIVQQGGFKPANKDYLYDPVMNIQIGTWYLQFLGNRYEGDIAKVIAAYNAGPGKVNGWLNDGQWNGRRESLEDIPYPETRMYVQRVLYYQDRYQRVYDQELH</sequence>
<proteinExistence type="inferred from homology"/>
<dbReference type="AlphaFoldDB" id="A0A3M8C3L5"/>
<dbReference type="GO" id="GO:0000270">
    <property type="term" value="P:peptidoglycan metabolic process"/>
    <property type="evidence" value="ECO:0007669"/>
    <property type="project" value="InterPro"/>
</dbReference>
<dbReference type="PANTHER" id="PTHR37423:SF2">
    <property type="entry name" value="MEMBRANE-BOUND LYTIC MUREIN TRANSGLYCOSYLASE C"/>
    <property type="match status" value="1"/>
</dbReference>
<dbReference type="Gene3D" id="1.10.530.10">
    <property type="match status" value="1"/>
</dbReference>
<evidence type="ECO:0000259" key="2">
    <source>
        <dbReference type="Pfam" id="PF01464"/>
    </source>
</evidence>
<reference evidence="3 4" key="1">
    <citation type="submission" date="2018-10" db="EMBL/GenBank/DDBJ databases">
        <title>Phylogenomics of Brevibacillus.</title>
        <authorList>
            <person name="Dunlap C."/>
        </authorList>
    </citation>
    <scope>NUCLEOTIDE SEQUENCE [LARGE SCALE GENOMIC DNA]</scope>
    <source>
        <strain evidence="3 4">JCM 15085</strain>
    </source>
</reference>
<dbReference type="EMBL" id="RHHT01000072">
    <property type="protein sequence ID" value="RNB70043.1"/>
    <property type="molecule type" value="Genomic_DNA"/>
</dbReference>
<dbReference type="SUPFAM" id="SSF53955">
    <property type="entry name" value="Lysozyme-like"/>
    <property type="match status" value="1"/>
</dbReference>
<dbReference type="InterPro" id="IPR000189">
    <property type="entry name" value="Transglyc_AS"/>
</dbReference>
<evidence type="ECO:0000256" key="1">
    <source>
        <dbReference type="ARBA" id="ARBA00007734"/>
    </source>
</evidence>
<gene>
    <name evidence="3" type="ORF">EDM58_23535</name>
</gene>
<comment type="similarity">
    <text evidence="1">Belongs to the transglycosylase Slt family.</text>
</comment>